<dbReference type="KEGG" id="maer:DAI18_00155"/>
<keyword evidence="2" id="KW-0813">Transport</keyword>
<dbReference type="GO" id="GO:0022857">
    <property type="term" value="F:transmembrane transporter activity"/>
    <property type="evidence" value="ECO:0007669"/>
    <property type="project" value="InterPro"/>
</dbReference>
<evidence type="ECO:0000256" key="5">
    <source>
        <dbReference type="ARBA" id="ARBA00023136"/>
    </source>
</evidence>
<comment type="subcellular location">
    <subcellularLocation>
        <location evidence="1">Endomembrane system</location>
        <topology evidence="1">Multi-pass membrane protein</topology>
    </subcellularLocation>
</comment>
<organism evidence="8 9">
    <name type="scientific">Microvirgula aerodenitrificans</name>
    <dbReference type="NCBI Taxonomy" id="57480"/>
    <lineage>
        <taxon>Bacteria</taxon>
        <taxon>Pseudomonadati</taxon>
        <taxon>Pseudomonadota</taxon>
        <taxon>Betaproteobacteria</taxon>
        <taxon>Neisseriales</taxon>
        <taxon>Aquaspirillaceae</taxon>
        <taxon>Microvirgula</taxon>
    </lineage>
</organism>
<gene>
    <name evidence="8" type="ORF">DAI18_00155</name>
</gene>
<evidence type="ECO:0000256" key="4">
    <source>
        <dbReference type="ARBA" id="ARBA00022989"/>
    </source>
</evidence>
<feature type="transmembrane region" description="Helical" evidence="6">
    <location>
        <begin position="14"/>
        <end position="38"/>
    </location>
</feature>
<dbReference type="InterPro" id="IPR011701">
    <property type="entry name" value="MFS"/>
</dbReference>
<keyword evidence="4 6" id="KW-1133">Transmembrane helix</keyword>
<feature type="transmembrane region" description="Helical" evidence="6">
    <location>
        <begin position="198"/>
        <end position="217"/>
    </location>
</feature>
<evidence type="ECO:0000256" key="2">
    <source>
        <dbReference type="ARBA" id="ARBA00022448"/>
    </source>
</evidence>
<feature type="domain" description="Major facilitator superfamily (MFS) profile" evidence="7">
    <location>
        <begin position="14"/>
        <end position="505"/>
    </location>
</feature>
<feature type="transmembrane region" description="Helical" evidence="6">
    <location>
        <begin position="404"/>
        <end position="423"/>
    </location>
</feature>
<evidence type="ECO:0000256" key="6">
    <source>
        <dbReference type="SAM" id="Phobius"/>
    </source>
</evidence>
<dbReference type="InterPro" id="IPR020846">
    <property type="entry name" value="MFS_dom"/>
</dbReference>
<feature type="transmembrane region" description="Helical" evidence="6">
    <location>
        <begin position="482"/>
        <end position="499"/>
    </location>
</feature>
<name>A0A2U3TGW4_9NEIS</name>
<dbReference type="SUPFAM" id="SSF103473">
    <property type="entry name" value="MFS general substrate transporter"/>
    <property type="match status" value="1"/>
</dbReference>
<dbReference type="PANTHER" id="PTHR23501:SF191">
    <property type="entry name" value="VACUOLAR BASIC AMINO ACID TRANSPORTER 4"/>
    <property type="match status" value="1"/>
</dbReference>
<evidence type="ECO:0000256" key="3">
    <source>
        <dbReference type="ARBA" id="ARBA00022692"/>
    </source>
</evidence>
<feature type="transmembrane region" description="Helical" evidence="6">
    <location>
        <begin position="80"/>
        <end position="99"/>
    </location>
</feature>
<feature type="transmembrane region" description="Helical" evidence="6">
    <location>
        <begin position="50"/>
        <end position="68"/>
    </location>
</feature>
<dbReference type="RefSeq" id="WP_107888492.1">
    <property type="nucleotide sequence ID" value="NZ_CP028519.1"/>
</dbReference>
<keyword evidence="3 6" id="KW-0812">Transmembrane</keyword>
<dbReference type="GO" id="GO:0012505">
    <property type="term" value="C:endomembrane system"/>
    <property type="evidence" value="ECO:0007669"/>
    <property type="project" value="UniProtKB-SubCell"/>
</dbReference>
<dbReference type="AlphaFoldDB" id="A0A2U3TGW4"/>
<feature type="transmembrane region" description="Helical" evidence="6">
    <location>
        <begin position="267"/>
        <end position="287"/>
    </location>
</feature>
<dbReference type="InterPro" id="IPR036259">
    <property type="entry name" value="MFS_trans_sf"/>
</dbReference>
<dbReference type="Pfam" id="PF07690">
    <property type="entry name" value="MFS_1"/>
    <property type="match status" value="1"/>
</dbReference>
<keyword evidence="9" id="KW-1185">Reference proteome</keyword>
<proteinExistence type="predicted"/>
<dbReference type="Proteomes" id="UP000244173">
    <property type="component" value="Chromosome"/>
</dbReference>
<evidence type="ECO:0000313" key="8">
    <source>
        <dbReference type="EMBL" id="AVY92633.1"/>
    </source>
</evidence>
<evidence type="ECO:0000259" key="7">
    <source>
        <dbReference type="PROSITE" id="PS50850"/>
    </source>
</evidence>
<feature type="transmembrane region" description="Helical" evidence="6">
    <location>
        <begin position="333"/>
        <end position="355"/>
    </location>
</feature>
<sequence>MFDSRSHFQPPRRYLFAIMLVASLEFIQNGMLNFAASAVMGGIGAAPEEFSYAAMAYASTAIVVLFNHQRCSYWLGPRRFVQGSLLLFGLGAVLCACASTPAAFILGRAVQGLGGAVFFTAARVEVDRLQDKRKILGLLCFGYALMLGSAFGPLLGSQALRHLDWRWIFWGILPWLALALPATRLLSLRARRPRPSSSTPHALAWLAAAVLALQWLIQQTPYDFFGQAQQLLMILALCGMAALVAIRLQGGNARLVYSWRSLAQLRYVLGLFFYFCCYLLVSANSYILPVMVQQALGFDVPTSGQLLSVSFLAGMLFATVYAALLFRRRAPGLRIMLLIACALLAAYGLLMTSTIHPGMTLWQLTAILLLNGGFMSLFIMAVAQGTFREVRPAQFAHAYQTKNIVRQLAISMGVALSTVFLQARNALHYQRLSEGFSWHAPRFTEAMDHLQQLLPQLGQEQRLALLVGELVQQAMLLSCQDFFRLETGVAAVLVLIILLQRTFRE</sequence>
<dbReference type="PROSITE" id="PS50850">
    <property type="entry name" value="MFS"/>
    <property type="match status" value="1"/>
</dbReference>
<reference evidence="8 9" key="1">
    <citation type="submission" date="2018-04" db="EMBL/GenBank/DDBJ databases">
        <title>Denitrifier Microvirgula.</title>
        <authorList>
            <person name="Anderson E."/>
            <person name="Jang J."/>
            <person name="Ishii S."/>
        </authorList>
    </citation>
    <scope>NUCLEOTIDE SEQUENCE [LARGE SCALE GENOMIC DNA]</scope>
    <source>
        <strain evidence="8 9">BE2.4</strain>
    </source>
</reference>
<accession>A0A2U3TGW4</accession>
<dbReference type="STRING" id="1122240.GCA_000620105_02888"/>
<keyword evidence="5 6" id="KW-0472">Membrane</keyword>
<dbReference type="EMBL" id="CP028519">
    <property type="protein sequence ID" value="AVY92633.1"/>
    <property type="molecule type" value="Genomic_DNA"/>
</dbReference>
<dbReference type="OrthoDB" id="8581632at2"/>
<dbReference type="Gene3D" id="1.20.1250.20">
    <property type="entry name" value="MFS general substrate transporter like domains"/>
    <property type="match status" value="1"/>
</dbReference>
<feature type="transmembrane region" description="Helical" evidence="6">
    <location>
        <begin position="136"/>
        <end position="155"/>
    </location>
</feature>
<dbReference type="PANTHER" id="PTHR23501">
    <property type="entry name" value="MAJOR FACILITATOR SUPERFAMILY"/>
    <property type="match status" value="1"/>
</dbReference>
<feature type="transmembrane region" description="Helical" evidence="6">
    <location>
        <begin position="361"/>
        <end position="383"/>
    </location>
</feature>
<feature type="transmembrane region" description="Helical" evidence="6">
    <location>
        <begin position="307"/>
        <end position="326"/>
    </location>
</feature>
<dbReference type="Gene3D" id="1.20.1720.10">
    <property type="entry name" value="Multidrug resistance protein D"/>
    <property type="match status" value="1"/>
</dbReference>
<evidence type="ECO:0000313" key="9">
    <source>
        <dbReference type="Proteomes" id="UP000244173"/>
    </source>
</evidence>
<protein>
    <recommendedName>
        <fullName evidence="7">Major facilitator superfamily (MFS) profile domain-containing protein</fullName>
    </recommendedName>
</protein>
<feature type="transmembrane region" description="Helical" evidence="6">
    <location>
        <begin position="167"/>
        <end position="186"/>
    </location>
</feature>
<feature type="transmembrane region" description="Helical" evidence="6">
    <location>
        <begin position="229"/>
        <end position="246"/>
    </location>
</feature>
<dbReference type="GO" id="GO:0005886">
    <property type="term" value="C:plasma membrane"/>
    <property type="evidence" value="ECO:0007669"/>
    <property type="project" value="TreeGrafter"/>
</dbReference>
<evidence type="ECO:0000256" key="1">
    <source>
        <dbReference type="ARBA" id="ARBA00004127"/>
    </source>
</evidence>